<dbReference type="PANTHER" id="PTHR45661:SF3">
    <property type="entry name" value="IG-LIKE DOMAIN-CONTAINING PROTEIN"/>
    <property type="match status" value="1"/>
</dbReference>
<dbReference type="Gene3D" id="3.40.50.12480">
    <property type="match status" value="1"/>
</dbReference>
<dbReference type="PANTHER" id="PTHR45661">
    <property type="entry name" value="SURFACE ANTIGEN"/>
    <property type="match status" value="1"/>
</dbReference>
<keyword evidence="2" id="KW-1185">Reference proteome</keyword>
<dbReference type="InterPro" id="IPR032675">
    <property type="entry name" value="LRR_dom_sf"/>
</dbReference>
<accession>A0ABR2GQY8</accession>
<dbReference type="EMBL" id="JAPFFF010000066">
    <property type="protein sequence ID" value="KAK8836348.1"/>
    <property type="molecule type" value="Genomic_DNA"/>
</dbReference>
<dbReference type="InterPro" id="IPR026906">
    <property type="entry name" value="LRR_5"/>
</dbReference>
<dbReference type="SUPFAM" id="SSF52058">
    <property type="entry name" value="L domain-like"/>
    <property type="match status" value="7"/>
</dbReference>
<dbReference type="InterPro" id="IPR053139">
    <property type="entry name" value="Surface_bspA-like"/>
</dbReference>
<protein>
    <recommendedName>
        <fullName evidence="3">Surface antigen BspA-like</fullName>
    </recommendedName>
</protein>
<dbReference type="Pfam" id="PF13306">
    <property type="entry name" value="LRR_5"/>
    <property type="match status" value="12"/>
</dbReference>
<gene>
    <name evidence="1" type="ORF">M9Y10_039690</name>
</gene>
<name>A0ABR2GQY8_9EUKA</name>
<evidence type="ECO:0008006" key="3">
    <source>
        <dbReference type="Google" id="ProtNLM"/>
    </source>
</evidence>
<organism evidence="1 2">
    <name type="scientific">Tritrichomonas musculus</name>
    <dbReference type="NCBI Taxonomy" id="1915356"/>
    <lineage>
        <taxon>Eukaryota</taxon>
        <taxon>Metamonada</taxon>
        <taxon>Parabasalia</taxon>
        <taxon>Tritrichomonadida</taxon>
        <taxon>Tritrichomonadidae</taxon>
        <taxon>Tritrichomonas</taxon>
    </lineage>
</organism>
<evidence type="ECO:0000313" key="2">
    <source>
        <dbReference type="Proteomes" id="UP001470230"/>
    </source>
</evidence>
<proteinExistence type="predicted"/>
<comment type="caution">
    <text evidence="1">The sequence shown here is derived from an EMBL/GenBank/DDBJ whole genome shotgun (WGS) entry which is preliminary data.</text>
</comment>
<dbReference type="Gene3D" id="3.80.10.10">
    <property type="entry name" value="Ribonuclease Inhibitor"/>
    <property type="match status" value="8"/>
</dbReference>
<dbReference type="Proteomes" id="UP001470230">
    <property type="component" value="Unassembled WGS sequence"/>
</dbReference>
<reference evidence="1 2" key="1">
    <citation type="submission" date="2024-04" db="EMBL/GenBank/DDBJ databases">
        <title>Tritrichomonas musculus Genome.</title>
        <authorList>
            <person name="Alves-Ferreira E."/>
            <person name="Grigg M."/>
            <person name="Lorenzi H."/>
            <person name="Galac M."/>
        </authorList>
    </citation>
    <scope>NUCLEOTIDE SEQUENCE [LARGE SCALE GENOMIC DNA]</scope>
    <source>
        <strain evidence="1 2">EAF2021</strain>
    </source>
</reference>
<sequence length="2129" mass="245863">MEQKDEEIKPCEPKFIETCSNVMLPFSQADFDKVEKIDKHFFSDIKQYYIYEINFSKNSNLEYIDNNSFSSLNLYSINLPGDLLVLFPETLKGCDCLRQINFIKNSNNYSHFEIICDEAFKDTKIESLVLPDNIQEIGSKCFPECFKQIEFEKGAPKLHKIGNFCFYNTQIKSFNMPLNILPFVQAKKCFSKCQNLNTINFDYYVNENTPFKNFAEEEEMEEKEERLNRKNKFKDQIQKLRTYNEKVAENEKDVFQISQDLARCFMLSQINIKKITVLSSNLNYFYFFNTPNLISIEIPKSDNAQLIKENGCLYSKDMKKLIVAERNIKNVYICSCTKIIGRSCFKKCQQLIELTFSDDLKNCIIDKKAFFMSGINQLYIPQGIKRLKSSCFERCSNLNELNFSDRESITEIEENVFKCTGIESVNIPSYITLIGNYSFQACKKLRNVTINSKYLHPLTEIYSTAFYECFNLERFESETNLSIIIKTSNNDFYNNSLIEIPNTEINQSFIKDILVNNNIIFECFVTINNKIFTKIKDNQIINYRFENAFSKYVEYKPIEFIDDVYYSNFRENIVGCDISVESLNVLNETLFIYSEAFRYSNLKKIDFEIGSKLKEIGKYAFSNLQIEYISIPNSVVKIDDSAFQDCRLLKHVNFTLKSQLNSIGKSAFEKTAIEIILFPSTLESIGEYAFFECSKLKTVHNFSKKIYFGMKSFSHSAIEKIIFPPKAVFSESSFEGCMELKTIKFNEKPIDVVFESFSFGFSGLESIHIEDNNGNIVFHDNVFSFCPNLKKVFLNLRIYGDFVDCIKFSPNIETVEIKLVKASWPLYDYEDIIKFIKSTKISKLDFDITYSKADSNLNIHLEHNSYVYKNELCYANLIDNKSLFINDNINDTLIVPSMAKKLNYFNAVPFIKKIQWSQNCIVDDLGEPGFFSYYYLVEITIPKFVTKISPHLFENCHYLKTVEFENGSQLIEIGEYAFSNTRVDQVMLPETVQIIRQSAFSYNNDLKAVSFKGEIIENDAFLQTGLIEFNLSDNTKTIGSGAFQFCRSLSSFNINIEQSNLSEIGQYAFAETSITEINIPPKVEVIHKFTFNGCSLLKEVKISNDSKLIKIDDNSFSGDLSLEKINIPRSVSILSHTAFINTPSLISIMTESNDYFDVLKNNEIYSKDHKNLIFVPRNLKQFEINKGCSVVQSGAFCGPNLEKISFADNSLICFEKWAFAHSTALKKIVIPNSLETIENEAFYGCQSLEEVEFVPNCQLKEIPKFCFAFSGLKKIDLPDSIEIINGSSFYMCQNLQKVNLPKVRYIGDSAFSETNIEEIKFPASLQFIDNHAFENTKSLKIADFSQCKNIENWNIPRNLRFREYKARLNASFNQNKNDSELICYVHESSFSGSNVKTLKFDLTKYRWFQFFDKCTKIENYIVNKSIHLHMNKLPSKSTLRSSYEIAKLDWINEESFIPFRYLNTSKLEKILLTDDIKISNIPNCLFAFSCLEEISIPSSVKSLKTSSFKDCYNLEKVTFSSNCQIKRIERFAFYGCRRLKSFSIPNKVNVISMKSFAFTGLTEIEFPSSIQKVDYMAFYNCTNLSKIMFNEGLKEISDSSFANNYSLEVINLPNSLTTIKSSAFYNCLNLHIVNTTSQTKLNTIEQGAFENTKIEELKLNPEIDFHLEQQDAPYLNNIAFHEGDLIHVRKLEDGTIYDLSGKLIFVPKNLEYLKIDSQCESLAKNVLRGAKKLTTIEFLNKKPIEKSQIFEHNSNNNVKNMKFMNYFYIEGIFKSLESLECMPNSTSNYIRTFSSCERLQKVVIPCKCYAISKGAFKNCINLKTVEFTPYVKSSSIEYLDIENEAFYNCCSLSSILIPASINKIGVRAFMNCTKLKRVEFGYNKMLSNNKMIIHYNTNNSINLKSIENEAFKNCNSLESFSIPCFCDKVGSSTFMNCTNLRSIKYYCKDTQTIRFRTFKNCTSLTYFDFKVDYGEKSKFAIESESFMNCSALKKINIEANYLPGNLFDVNTKKLPNYCFYSRQKIHKKAFCNCKSLVSARFFIPSLDAIGEKAFMNCSSLKSLEINSGYYSLMLNKNFDSTAFIGVPDDFNIKLFRKQKIVKIFQNVVKNKINQLDGDDEINHQNEDDK</sequence>
<evidence type="ECO:0000313" key="1">
    <source>
        <dbReference type="EMBL" id="KAK8836348.1"/>
    </source>
</evidence>